<reference evidence="1 2" key="1">
    <citation type="journal article" date="2016" name="Sci. Rep.">
        <title>Draft genome sequencing and secretome analysis of fungal phytopathogen Ascochyta rabiei provides insight into the necrotrophic effector repertoire.</title>
        <authorList>
            <person name="Verma S."/>
            <person name="Gazara R.K."/>
            <person name="Nizam S."/>
            <person name="Parween S."/>
            <person name="Chattopadhyay D."/>
            <person name="Verma P.K."/>
        </authorList>
    </citation>
    <scope>NUCLEOTIDE SEQUENCE [LARGE SCALE GENOMIC DNA]</scope>
    <source>
        <strain evidence="1 2">ArDII</strain>
    </source>
</reference>
<dbReference type="EMBL" id="JYNV01000244">
    <property type="protein sequence ID" value="KZM21470.1"/>
    <property type="molecule type" value="Genomic_DNA"/>
</dbReference>
<gene>
    <name evidence="1" type="ORF">ST47_g7348</name>
</gene>
<name>A0A163AYK8_DIDRA</name>
<proteinExistence type="predicted"/>
<keyword evidence="2" id="KW-1185">Reference proteome</keyword>
<comment type="caution">
    <text evidence="1">The sequence shown here is derived from an EMBL/GenBank/DDBJ whole genome shotgun (WGS) entry which is preliminary data.</text>
</comment>
<dbReference type="AlphaFoldDB" id="A0A163AYK8"/>
<sequence>MSAVRGVLNKAQSEHALLFISLVDNHKNHPHACKLAQRLIFGPNERDFPGLGKKLSPFDVSGLPSPDDMQRLLIDDLRAARKEHNDHVTHTVDNNATVGSETDDKDICSKLLETLADHDNKASGGLLSFPSRSLDETCGDATGECDDSLRESITTATILQRDTLLSIQHSNEGTTFTTLLSGAIAWIIWPPTDHNTIMLKSSYEAFDNGFDGTKTNVAAELEGGVCLVQSVGEAIRIPPFCPILCLSLELSILATYSIVNIDQVVSMLRKLPLLQVWFKSEIDGERKQADLVTALLEQLSSILEGSFEPANLKKHKYPYLQEGPLRSLLQAWDDVKNNVAHMLDPVSTERLMKMWEQFLRSARGRECWICGKTICNKPRDMRKHFKTEHWPAADIAEVK</sequence>
<accession>A0A163AYK8</accession>
<dbReference type="OrthoDB" id="3790934at2759"/>
<protein>
    <submittedName>
        <fullName evidence="1">Uncharacterized protein</fullName>
    </submittedName>
</protein>
<evidence type="ECO:0000313" key="2">
    <source>
        <dbReference type="Proteomes" id="UP000076837"/>
    </source>
</evidence>
<evidence type="ECO:0000313" key="1">
    <source>
        <dbReference type="EMBL" id="KZM21470.1"/>
    </source>
</evidence>
<organism evidence="1 2">
    <name type="scientific">Didymella rabiei</name>
    <name type="common">Chickpea ascochyta blight fungus</name>
    <name type="synonym">Mycosphaerella rabiei</name>
    <dbReference type="NCBI Taxonomy" id="5454"/>
    <lineage>
        <taxon>Eukaryota</taxon>
        <taxon>Fungi</taxon>
        <taxon>Dikarya</taxon>
        <taxon>Ascomycota</taxon>
        <taxon>Pezizomycotina</taxon>
        <taxon>Dothideomycetes</taxon>
        <taxon>Pleosporomycetidae</taxon>
        <taxon>Pleosporales</taxon>
        <taxon>Pleosporineae</taxon>
        <taxon>Didymellaceae</taxon>
        <taxon>Ascochyta</taxon>
    </lineage>
</organism>
<dbReference type="Proteomes" id="UP000076837">
    <property type="component" value="Unassembled WGS sequence"/>
</dbReference>